<gene>
    <name evidence="1" type="ORF">PODLI_1B007702</name>
</gene>
<keyword evidence="2" id="KW-1185">Reference proteome</keyword>
<protein>
    <submittedName>
        <fullName evidence="1">Uncharacterized protein</fullName>
    </submittedName>
</protein>
<accession>A0AA35LG39</accession>
<evidence type="ECO:0000313" key="1">
    <source>
        <dbReference type="EMBL" id="CAI5795529.1"/>
    </source>
</evidence>
<dbReference type="AlphaFoldDB" id="A0AA35LG39"/>
<evidence type="ECO:0000313" key="2">
    <source>
        <dbReference type="Proteomes" id="UP001178461"/>
    </source>
</evidence>
<dbReference type="EMBL" id="OX395141">
    <property type="protein sequence ID" value="CAI5795529.1"/>
    <property type="molecule type" value="Genomic_DNA"/>
</dbReference>
<proteinExistence type="predicted"/>
<organism evidence="1 2">
    <name type="scientific">Podarcis lilfordi</name>
    <name type="common">Lilford's wall lizard</name>
    <dbReference type="NCBI Taxonomy" id="74358"/>
    <lineage>
        <taxon>Eukaryota</taxon>
        <taxon>Metazoa</taxon>
        <taxon>Chordata</taxon>
        <taxon>Craniata</taxon>
        <taxon>Vertebrata</taxon>
        <taxon>Euteleostomi</taxon>
        <taxon>Lepidosauria</taxon>
        <taxon>Squamata</taxon>
        <taxon>Bifurcata</taxon>
        <taxon>Unidentata</taxon>
        <taxon>Episquamata</taxon>
        <taxon>Laterata</taxon>
        <taxon>Lacertibaenia</taxon>
        <taxon>Lacertidae</taxon>
        <taxon>Podarcis</taxon>
    </lineage>
</organism>
<sequence>MVAQPKQAPVNVSANPADGGSLLTPRWLADAGPQKLGVAFQIFSRKGAEWTHSFKSLEIFCCSTPLHCIVCKEGQKKWDCRFPAHGGDAVLVWEGEDCNDSFDGSV</sequence>
<dbReference type="Proteomes" id="UP001178461">
    <property type="component" value="Chromosome 15"/>
</dbReference>
<name>A0AA35LG39_9SAUR</name>
<reference evidence="1" key="1">
    <citation type="submission" date="2022-12" db="EMBL/GenBank/DDBJ databases">
        <authorList>
            <person name="Alioto T."/>
            <person name="Alioto T."/>
            <person name="Gomez Garrido J."/>
        </authorList>
    </citation>
    <scope>NUCLEOTIDE SEQUENCE</scope>
</reference>